<dbReference type="EMBL" id="LAZR01005060">
    <property type="protein sequence ID" value="KKN03187.1"/>
    <property type="molecule type" value="Genomic_DNA"/>
</dbReference>
<proteinExistence type="predicted"/>
<reference evidence="1" key="1">
    <citation type="journal article" date="2015" name="Nature">
        <title>Complex archaea that bridge the gap between prokaryotes and eukaryotes.</title>
        <authorList>
            <person name="Spang A."/>
            <person name="Saw J.H."/>
            <person name="Jorgensen S.L."/>
            <person name="Zaremba-Niedzwiedzka K."/>
            <person name="Martijn J."/>
            <person name="Lind A.E."/>
            <person name="van Eijk R."/>
            <person name="Schleper C."/>
            <person name="Guy L."/>
            <person name="Ettema T.J."/>
        </authorList>
    </citation>
    <scope>NUCLEOTIDE SEQUENCE</scope>
</reference>
<dbReference type="InterPro" id="IPR012675">
    <property type="entry name" value="Beta-grasp_dom_sf"/>
</dbReference>
<comment type="caution">
    <text evidence="1">The sequence shown here is derived from an EMBL/GenBank/DDBJ whole genome shotgun (WGS) entry which is preliminary data.</text>
</comment>
<name>A0A0F9MUW2_9ZZZZ</name>
<gene>
    <name evidence="1" type="ORF">LCGC14_1110190</name>
</gene>
<organism evidence="1">
    <name type="scientific">marine sediment metagenome</name>
    <dbReference type="NCBI Taxonomy" id="412755"/>
    <lineage>
        <taxon>unclassified sequences</taxon>
        <taxon>metagenomes</taxon>
        <taxon>ecological metagenomes</taxon>
    </lineage>
</organism>
<dbReference type="AlphaFoldDB" id="A0A0F9MUW2"/>
<dbReference type="CDD" id="cd17040">
    <property type="entry name" value="Ubl_MoaD_like"/>
    <property type="match status" value="1"/>
</dbReference>
<accession>A0A0F9MUW2</accession>
<sequence>MNNNTIIITVKFFANLREYGPKKEVLTIPKNSTIKLLFEKYKIPKDEMRGVIIINGRPHHDQDSVLNDGDIVSIFPTIGGG</sequence>
<protein>
    <recommendedName>
        <fullName evidence="2">Ubiquitin Mut7-C domain-containing protein</fullName>
    </recommendedName>
</protein>
<dbReference type="SUPFAM" id="SSF54285">
    <property type="entry name" value="MoaD/ThiS"/>
    <property type="match status" value="1"/>
</dbReference>
<dbReference type="Gene3D" id="3.10.20.30">
    <property type="match status" value="1"/>
</dbReference>
<dbReference type="InterPro" id="IPR003749">
    <property type="entry name" value="ThiS/MoaD-like"/>
</dbReference>
<evidence type="ECO:0008006" key="2">
    <source>
        <dbReference type="Google" id="ProtNLM"/>
    </source>
</evidence>
<dbReference type="InterPro" id="IPR016155">
    <property type="entry name" value="Mopterin_synth/thiamin_S_b"/>
</dbReference>
<evidence type="ECO:0000313" key="1">
    <source>
        <dbReference type="EMBL" id="KKN03187.1"/>
    </source>
</evidence>
<dbReference type="Pfam" id="PF02597">
    <property type="entry name" value="ThiS"/>
    <property type="match status" value="1"/>
</dbReference>